<sequence>MSQLGPISLCNIMVKIVCKVLANRLQPILMQIISETQSVFLPGCIISDNILITHELLHYLNTNKKGKDTSMSIKLDMSKAYDRVEWCFLEAIMRKLGFSETWIKWVMMCLVTSISYNF</sequence>
<dbReference type="InterPro" id="IPR052343">
    <property type="entry name" value="Retrotransposon-Effector_Assoc"/>
</dbReference>
<proteinExistence type="predicted"/>
<dbReference type="AlphaFoldDB" id="A0AAV3S321"/>
<dbReference type="PANTHER" id="PTHR46890:SF48">
    <property type="entry name" value="RNA-DIRECTED DNA POLYMERASE"/>
    <property type="match status" value="1"/>
</dbReference>
<dbReference type="EMBL" id="BAABME010014612">
    <property type="protein sequence ID" value="GAA0187340.1"/>
    <property type="molecule type" value="Genomic_DNA"/>
</dbReference>
<dbReference type="InterPro" id="IPR043502">
    <property type="entry name" value="DNA/RNA_pol_sf"/>
</dbReference>
<accession>A0AAV3S321</accession>
<dbReference type="SUPFAM" id="SSF56672">
    <property type="entry name" value="DNA/RNA polymerases"/>
    <property type="match status" value="1"/>
</dbReference>
<comment type="caution">
    <text evidence="2">The sequence shown here is derived from an EMBL/GenBank/DDBJ whole genome shotgun (WGS) entry which is preliminary data.</text>
</comment>
<dbReference type="Proteomes" id="UP001454036">
    <property type="component" value="Unassembled WGS sequence"/>
</dbReference>
<name>A0AAV3S321_LITER</name>
<reference evidence="2 3" key="1">
    <citation type="submission" date="2024-01" db="EMBL/GenBank/DDBJ databases">
        <title>The complete chloroplast genome sequence of Lithospermum erythrorhizon: insights into the phylogenetic relationship among Boraginaceae species and the maternal lineages of purple gromwells.</title>
        <authorList>
            <person name="Okada T."/>
            <person name="Watanabe K."/>
        </authorList>
    </citation>
    <scope>NUCLEOTIDE SEQUENCE [LARGE SCALE GENOMIC DNA]</scope>
</reference>
<gene>
    <name evidence="2" type="ORF">LIER_34628</name>
</gene>
<evidence type="ECO:0000313" key="3">
    <source>
        <dbReference type="Proteomes" id="UP001454036"/>
    </source>
</evidence>
<protein>
    <recommendedName>
        <fullName evidence="1">Reverse transcriptase domain-containing protein</fullName>
    </recommendedName>
</protein>
<dbReference type="Pfam" id="PF00078">
    <property type="entry name" value="RVT_1"/>
    <property type="match status" value="1"/>
</dbReference>
<dbReference type="InterPro" id="IPR000477">
    <property type="entry name" value="RT_dom"/>
</dbReference>
<feature type="domain" description="Reverse transcriptase" evidence="1">
    <location>
        <begin position="6"/>
        <end position="107"/>
    </location>
</feature>
<evidence type="ECO:0000259" key="1">
    <source>
        <dbReference type="Pfam" id="PF00078"/>
    </source>
</evidence>
<evidence type="ECO:0000313" key="2">
    <source>
        <dbReference type="EMBL" id="GAA0187340.1"/>
    </source>
</evidence>
<keyword evidence="3" id="KW-1185">Reference proteome</keyword>
<dbReference type="PANTHER" id="PTHR46890">
    <property type="entry name" value="NON-LTR RETROLELEMENT REVERSE TRANSCRIPTASE-LIKE PROTEIN-RELATED"/>
    <property type="match status" value="1"/>
</dbReference>
<organism evidence="2 3">
    <name type="scientific">Lithospermum erythrorhizon</name>
    <name type="common">Purple gromwell</name>
    <name type="synonym">Lithospermum officinale var. erythrorhizon</name>
    <dbReference type="NCBI Taxonomy" id="34254"/>
    <lineage>
        <taxon>Eukaryota</taxon>
        <taxon>Viridiplantae</taxon>
        <taxon>Streptophyta</taxon>
        <taxon>Embryophyta</taxon>
        <taxon>Tracheophyta</taxon>
        <taxon>Spermatophyta</taxon>
        <taxon>Magnoliopsida</taxon>
        <taxon>eudicotyledons</taxon>
        <taxon>Gunneridae</taxon>
        <taxon>Pentapetalae</taxon>
        <taxon>asterids</taxon>
        <taxon>lamiids</taxon>
        <taxon>Boraginales</taxon>
        <taxon>Boraginaceae</taxon>
        <taxon>Boraginoideae</taxon>
        <taxon>Lithospermeae</taxon>
        <taxon>Lithospermum</taxon>
    </lineage>
</organism>